<comment type="similarity">
    <text evidence="1 4">Belongs to the plant LTP family.</text>
</comment>
<evidence type="ECO:0000256" key="4">
    <source>
        <dbReference type="RuleBase" id="RU000628"/>
    </source>
</evidence>
<dbReference type="Proteomes" id="UP000243975">
    <property type="component" value="Unassembled WGS sequence"/>
</dbReference>
<dbReference type="Pfam" id="PF00234">
    <property type="entry name" value="Tryp_alpha_amyl"/>
    <property type="match status" value="1"/>
</dbReference>
<evidence type="ECO:0000256" key="5">
    <source>
        <dbReference type="SAM" id="SignalP"/>
    </source>
</evidence>
<evidence type="ECO:0000256" key="1">
    <source>
        <dbReference type="ARBA" id="ARBA00009748"/>
    </source>
</evidence>
<gene>
    <name evidence="7" type="ORF">Ccrd_003024</name>
</gene>
<dbReference type="SMART" id="SM00499">
    <property type="entry name" value="AAI"/>
    <property type="match status" value="1"/>
</dbReference>
<dbReference type="GO" id="GO:0008289">
    <property type="term" value="F:lipid binding"/>
    <property type="evidence" value="ECO:0007669"/>
    <property type="project" value="UniProtKB-KW"/>
</dbReference>
<evidence type="ECO:0000313" key="8">
    <source>
        <dbReference type="Proteomes" id="UP000243975"/>
    </source>
</evidence>
<dbReference type="GO" id="GO:0006869">
    <property type="term" value="P:lipid transport"/>
    <property type="evidence" value="ECO:0007669"/>
    <property type="project" value="InterPro"/>
</dbReference>
<evidence type="ECO:0000259" key="6">
    <source>
        <dbReference type="SMART" id="SM00499"/>
    </source>
</evidence>
<dbReference type="InterPro" id="IPR036312">
    <property type="entry name" value="Bifun_inhib/LTP/seed_sf"/>
</dbReference>
<feature type="signal peptide" evidence="5">
    <location>
        <begin position="1"/>
        <end position="26"/>
    </location>
</feature>
<comment type="function">
    <text evidence="4">Plant non-specific lipid-transfer proteins transfer phospholipids as well as galactolipids across membranes. May play a role in wax or cutin deposition in the cell walls of expanding epidermal cells and certain secretory tissues.</text>
</comment>
<keyword evidence="5" id="KW-0732">Signal</keyword>
<accession>A0A103XQ99</accession>
<dbReference type="Gene3D" id="1.10.110.10">
    <property type="entry name" value="Plant lipid-transfer and hydrophobic proteins"/>
    <property type="match status" value="1"/>
</dbReference>
<name>A0A103XQ99_CYNCS</name>
<dbReference type="AlphaFoldDB" id="A0A103XQ99"/>
<dbReference type="EMBL" id="LEKV01004503">
    <property type="protein sequence ID" value="KVH94908.1"/>
    <property type="molecule type" value="Genomic_DNA"/>
</dbReference>
<organism evidence="7 8">
    <name type="scientific">Cynara cardunculus var. scolymus</name>
    <name type="common">Globe artichoke</name>
    <name type="synonym">Cynara scolymus</name>
    <dbReference type="NCBI Taxonomy" id="59895"/>
    <lineage>
        <taxon>Eukaryota</taxon>
        <taxon>Viridiplantae</taxon>
        <taxon>Streptophyta</taxon>
        <taxon>Embryophyta</taxon>
        <taxon>Tracheophyta</taxon>
        <taxon>Spermatophyta</taxon>
        <taxon>Magnoliopsida</taxon>
        <taxon>eudicotyledons</taxon>
        <taxon>Gunneridae</taxon>
        <taxon>Pentapetalae</taxon>
        <taxon>asterids</taxon>
        <taxon>campanulids</taxon>
        <taxon>Asterales</taxon>
        <taxon>Asteraceae</taxon>
        <taxon>Carduoideae</taxon>
        <taxon>Cardueae</taxon>
        <taxon>Carduinae</taxon>
        <taxon>Cynara</taxon>
    </lineage>
</organism>
<dbReference type="STRING" id="59895.A0A103XQ99"/>
<dbReference type="PRINTS" id="PR00382">
    <property type="entry name" value="LIPIDTRNSFER"/>
</dbReference>
<feature type="chain" id="PRO_5007118990" description="Non-specific lipid-transfer protein" evidence="5">
    <location>
        <begin position="27"/>
        <end position="132"/>
    </location>
</feature>
<proteinExistence type="inferred from homology"/>
<comment type="caution">
    <text evidence="7">The sequence shown here is derived from an EMBL/GenBank/DDBJ whole genome shotgun (WGS) entry which is preliminary data.</text>
</comment>
<dbReference type="Gramene" id="KVH94908">
    <property type="protein sequence ID" value="KVH94908"/>
    <property type="gene ID" value="Ccrd_003024"/>
</dbReference>
<keyword evidence="3 4" id="KW-0446">Lipid-binding</keyword>
<dbReference type="SUPFAM" id="SSF47699">
    <property type="entry name" value="Bifunctional inhibitor/lipid-transfer protein/seed storage 2S albumin"/>
    <property type="match status" value="1"/>
</dbReference>
<reference evidence="7 8" key="1">
    <citation type="journal article" date="2016" name="Sci. Rep.">
        <title>The genome sequence of the outbreeding globe artichoke constructed de novo incorporating a phase-aware low-pass sequencing strategy of F1 progeny.</title>
        <authorList>
            <person name="Scaglione D."/>
            <person name="Reyes-Chin-Wo S."/>
            <person name="Acquadro A."/>
            <person name="Froenicke L."/>
            <person name="Portis E."/>
            <person name="Beitel C."/>
            <person name="Tirone M."/>
            <person name="Mauro R."/>
            <person name="Lo Monaco A."/>
            <person name="Mauromicale G."/>
            <person name="Faccioli P."/>
            <person name="Cattivelli L."/>
            <person name="Rieseberg L."/>
            <person name="Michelmore R."/>
            <person name="Lanteri S."/>
        </authorList>
    </citation>
    <scope>NUCLEOTIDE SEQUENCE [LARGE SCALE GENOMIC DNA]</scope>
    <source>
        <strain evidence="7">2C</strain>
    </source>
</reference>
<dbReference type="PANTHER" id="PTHR33076">
    <property type="entry name" value="NON-SPECIFIC LIPID-TRANSFER PROTEIN 2-RELATED"/>
    <property type="match status" value="1"/>
</dbReference>
<dbReference type="CDD" id="cd01960">
    <property type="entry name" value="nsLTP1"/>
    <property type="match status" value="1"/>
</dbReference>
<dbReference type="InterPro" id="IPR016140">
    <property type="entry name" value="Bifunc_inhib/LTP/seed_store"/>
</dbReference>
<keyword evidence="2 4" id="KW-0813">Transport</keyword>
<keyword evidence="8" id="KW-1185">Reference proteome</keyword>
<sequence>MVGMMMMKALCIIIACNVMVVPYAEAITCREVVSKVLPCLGYLKSGGAVPLACCSGVKGMNDIVKSSRDRKIACSCLKIAYTSYSGLKANNALGLPGKCDVNVSYKISPDTDCSKYVAVKGLSPTHGKIKKI</sequence>
<evidence type="ECO:0000313" key="7">
    <source>
        <dbReference type="EMBL" id="KVH94908.1"/>
    </source>
</evidence>
<dbReference type="OMA" id="CASYLWR"/>
<evidence type="ECO:0000256" key="3">
    <source>
        <dbReference type="ARBA" id="ARBA00023121"/>
    </source>
</evidence>
<feature type="domain" description="Bifunctional inhibitor/plant lipid transfer protein/seed storage helical" evidence="6">
    <location>
        <begin position="29"/>
        <end position="113"/>
    </location>
</feature>
<protein>
    <recommendedName>
        <fullName evidence="4">Non-specific lipid-transfer protein</fullName>
    </recommendedName>
</protein>
<evidence type="ECO:0000256" key="2">
    <source>
        <dbReference type="ARBA" id="ARBA00022448"/>
    </source>
</evidence>
<dbReference type="InterPro" id="IPR000528">
    <property type="entry name" value="Plant_nsLTP"/>
</dbReference>